<dbReference type="InterPro" id="IPR029052">
    <property type="entry name" value="Metallo-depent_PP-like"/>
</dbReference>
<evidence type="ECO:0000313" key="4">
    <source>
        <dbReference type="EMBL" id="MBC1397385.1"/>
    </source>
</evidence>
<comment type="similarity">
    <text evidence="1 2">Belongs to the metallophosphoesterase superfamily. YfcE family.</text>
</comment>
<proteinExistence type="inferred from homology"/>
<evidence type="ECO:0000256" key="2">
    <source>
        <dbReference type="RuleBase" id="RU362039"/>
    </source>
</evidence>
<dbReference type="Proteomes" id="UP000571128">
    <property type="component" value="Unassembled WGS sequence"/>
</dbReference>
<dbReference type="AlphaFoldDB" id="A0A841YAT5"/>
<dbReference type="GO" id="GO:0046872">
    <property type="term" value="F:metal ion binding"/>
    <property type="evidence" value="ECO:0007669"/>
    <property type="project" value="UniProtKB-KW"/>
</dbReference>
<dbReference type="GO" id="GO:0016787">
    <property type="term" value="F:hydrolase activity"/>
    <property type="evidence" value="ECO:0007669"/>
    <property type="project" value="UniProtKB-UniRule"/>
</dbReference>
<comment type="caution">
    <text evidence="4">The sequence shown here is derived from an EMBL/GenBank/DDBJ whole genome shotgun (WGS) entry which is preliminary data.</text>
</comment>
<dbReference type="Pfam" id="PF12850">
    <property type="entry name" value="Metallophos_2"/>
    <property type="match status" value="1"/>
</dbReference>
<dbReference type="EMBL" id="JAARPY010000001">
    <property type="protein sequence ID" value="MBC1397385.1"/>
    <property type="molecule type" value="Genomic_DNA"/>
</dbReference>
<comment type="cofactor">
    <cofactor evidence="2">
        <name>a divalent metal cation</name>
        <dbReference type="ChEBI" id="CHEBI:60240"/>
    </cofactor>
</comment>
<dbReference type="SUPFAM" id="SSF56300">
    <property type="entry name" value="Metallo-dependent phosphatases"/>
    <property type="match status" value="1"/>
</dbReference>
<dbReference type="EC" id="3.1.4.-" evidence="2"/>
<dbReference type="Gene3D" id="3.60.21.10">
    <property type="match status" value="1"/>
</dbReference>
<organism evidence="4 5">
    <name type="scientific">Listeria fleischmannii</name>
    <dbReference type="NCBI Taxonomy" id="1069827"/>
    <lineage>
        <taxon>Bacteria</taxon>
        <taxon>Bacillati</taxon>
        <taxon>Bacillota</taxon>
        <taxon>Bacilli</taxon>
        <taxon>Bacillales</taxon>
        <taxon>Listeriaceae</taxon>
        <taxon>Listeria</taxon>
    </lineage>
</organism>
<evidence type="ECO:0000256" key="1">
    <source>
        <dbReference type="ARBA" id="ARBA00008950"/>
    </source>
</evidence>
<name>A0A841YAT5_9LIST</name>
<dbReference type="InterPro" id="IPR041802">
    <property type="entry name" value="MPP_YfcE"/>
</dbReference>
<protein>
    <recommendedName>
        <fullName evidence="2">Phosphoesterase</fullName>
        <ecNumber evidence="2">3.1.4.-</ecNumber>
    </recommendedName>
</protein>
<accession>A0A841YAT5</accession>
<dbReference type="PANTHER" id="PTHR11124">
    <property type="entry name" value="VACUOLAR SORTING PROTEIN VPS29"/>
    <property type="match status" value="1"/>
</dbReference>
<dbReference type="InterPro" id="IPR000979">
    <property type="entry name" value="Phosphodiesterase_MJ0936/Vps29"/>
</dbReference>
<keyword evidence="2" id="KW-0479">Metal-binding</keyword>
<evidence type="ECO:0000259" key="3">
    <source>
        <dbReference type="Pfam" id="PF12850"/>
    </source>
</evidence>
<dbReference type="RefSeq" id="WP_007547153.1">
    <property type="nucleotide sequence ID" value="NZ_JAARPY010000001.1"/>
</dbReference>
<gene>
    <name evidence="4" type="ORF">HB844_00655</name>
</gene>
<dbReference type="NCBIfam" id="TIGR00040">
    <property type="entry name" value="yfcE"/>
    <property type="match status" value="1"/>
</dbReference>
<reference evidence="4 5" key="1">
    <citation type="submission" date="2020-03" db="EMBL/GenBank/DDBJ databases">
        <title>Soil Listeria distribution.</title>
        <authorList>
            <person name="Liao J."/>
            <person name="Wiedmann M."/>
        </authorList>
    </citation>
    <scope>NUCLEOTIDE SEQUENCE [LARGE SCALE GENOMIC DNA]</scope>
    <source>
        <strain evidence="4 5">FSL L7-1645</strain>
    </source>
</reference>
<sequence length="173" mass="19794">MKLLVVSDSHHERDCLLRLKEKYENKVDAMIHCGDSELEKSDPAISGFHTVRGNCDFGADFPNDIVFEVENYRILVTHGHLYNIKMTLMNLRYRARELDADFVFFGHSHELGAELIDQTLILNPGSISLPRGQIREKTYALIESVPEGICVKFMDDQDQELVELTQIFPLVKA</sequence>
<evidence type="ECO:0000313" key="5">
    <source>
        <dbReference type="Proteomes" id="UP000571128"/>
    </source>
</evidence>
<feature type="domain" description="Calcineurin-like phosphoesterase" evidence="3">
    <location>
        <begin position="1"/>
        <end position="143"/>
    </location>
</feature>
<dbReference type="InterPro" id="IPR024654">
    <property type="entry name" value="Calcineurin-like_PHP_lpxH"/>
</dbReference>
<dbReference type="CDD" id="cd00841">
    <property type="entry name" value="MPP_YfcE"/>
    <property type="match status" value="1"/>
</dbReference>